<comment type="caution">
    <text evidence="2">The sequence shown here is derived from an EMBL/GenBank/DDBJ whole genome shotgun (WGS) entry which is preliminary data.</text>
</comment>
<evidence type="ECO:0000256" key="1">
    <source>
        <dbReference type="SAM" id="Phobius"/>
    </source>
</evidence>
<accession>A0A317PMS6</accession>
<protein>
    <submittedName>
        <fullName evidence="2">Putative membrane protein</fullName>
    </submittedName>
</protein>
<keyword evidence="1" id="KW-0472">Membrane</keyword>
<organism evidence="2 3">
    <name type="scientific">Hoeflea marina</name>
    <dbReference type="NCBI Taxonomy" id="274592"/>
    <lineage>
        <taxon>Bacteria</taxon>
        <taxon>Pseudomonadati</taxon>
        <taxon>Pseudomonadota</taxon>
        <taxon>Alphaproteobacteria</taxon>
        <taxon>Hyphomicrobiales</taxon>
        <taxon>Rhizobiaceae</taxon>
        <taxon>Hoeflea</taxon>
    </lineage>
</organism>
<dbReference type="InterPro" id="IPR014456">
    <property type="entry name" value="UCP010244_IM"/>
</dbReference>
<dbReference type="AlphaFoldDB" id="A0A317PMS6"/>
<dbReference type="RefSeq" id="WP_110031904.1">
    <property type="nucleotide sequence ID" value="NZ_QGTR01000002.1"/>
</dbReference>
<reference evidence="2 3" key="1">
    <citation type="submission" date="2018-05" db="EMBL/GenBank/DDBJ databases">
        <title>Genomic Encyclopedia of Type Strains, Phase IV (KMG-IV): sequencing the most valuable type-strain genomes for metagenomic binning, comparative biology and taxonomic classification.</title>
        <authorList>
            <person name="Goeker M."/>
        </authorList>
    </citation>
    <scope>NUCLEOTIDE SEQUENCE [LARGE SCALE GENOMIC DNA]</scope>
    <source>
        <strain evidence="2 3">DSM 16791</strain>
    </source>
</reference>
<name>A0A317PMS6_9HYPH</name>
<dbReference type="PIRSF" id="PIRSF010244">
    <property type="entry name" value="UCP010244_imp"/>
    <property type="match status" value="1"/>
</dbReference>
<keyword evidence="1" id="KW-1133">Transmembrane helix</keyword>
<gene>
    <name evidence="2" type="ORF">DFR52_102870</name>
</gene>
<dbReference type="OrthoDB" id="1346484at2"/>
<keyword evidence="3" id="KW-1185">Reference proteome</keyword>
<dbReference type="EMBL" id="QGTR01000002">
    <property type="protein sequence ID" value="PWW02202.1"/>
    <property type="molecule type" value="Genomic_DNA"/>
</dbReference>
<dbReference type="Proteomes" id="UP000246352">
    <property type="component" value="Unassembled WGS sequence"/>
</dbReference>
<keyword evidence="1" id="KW-0812">Transmembrane</keyword>
<sequence length="182" mass="19686">MRSLIHAVAIGIVGAALLHVVIILSLPAWTGRDAWTRVVNLGAPGRFFTLANEPNPTGLANDDPHIRSAVCRFDITERPLRVTSAGDVPIWSASAFDTLANETFSINDRSAIGEEVDITFVTPAQMLQLRKVMPPALARSVLVELAEPQGYVVLRAIVPGPSSERQVRDYLGEARCTAFDIG</sequence>
<feature type="transmembrane region" description="Helical" evidence="1">
    <location>
        <begin position="7"/>
        <end position="29"/>
    </location>
</feature>
<evidence type="ECO:0000313" key="2">
    <source>
        <dbReference type="EMBL" id="PWW02202.1"/>
    </source>
</evidence>
<proteinExistence type="predicted"/>
<evidence type="ECO:0000313" key="3">
    <source>
        <dbReference type="Proteomes" id="UP000246352"/>
    </source>
</evidence>